<keyword evidence="4" id="KW-1185">Reference proteome</keyword>
<protein>
    <recommendedName>
        <fullName evidence="5">DUF2933 family protein</fullName>
    </recommendedName>
</protein>
<evidence type="ECO:0000256" key="2">
    <source>
        <dbReference type="SAM" id="Phobius"/>
    </source>
</evidence>
<keyword evidence="2" id="KW-1133">Transmembrane helix</keyword>
<dbReference type="RefSeq" id="WP_142589640.1">
    <property type="nucleotide sequence ID" value="NZ_CABFWE030000013.1"/>
</dbReference>
<name>A0ABM8PXC4_9HYPH</name>
<keyword evidence="2" id="KW-0812">Transmembrane</keyword>
<dbReference type="Pfam" id="PF11666">
    <property type="entry name" value="DUF2933"/>
    <property type="match status" value="1"/>
</dbReference>
<proteinExistence type="predicted"/>
<sequence>MPPKIRQPSNDDQPLRRISATNIALWGFLAIGTFYLIAEHRAHLLGWLPWLIILACPLLHFFMHGRHGGHDHRGGRSSSPSPKRPPHQH</sequence>
<evidence type="ECO:0000256" key="1">
    <source>
        <dbReference type="SAM" id="MobiDB-lite"/>
    </source>
</evidence>
<accession>A0ABM8PXC4</accession>
<feature type="transmembrane region" description="Helical" evidence="2">
    <location>
        <begin position="20"/>
        <end position="38"/>
    </location>
</feature>
<evidence type="ECO:0008006" key="5">
    <source>
        <dbReference type="Google" id="ProtNLM"/>
    </source>
</evidence>
<organism evidence="3 4">
    <name type="scientific">Pseudorhizobium halotolerans</name>
    <dbReference type="NCBI Taxonomy" id="1233081"/>
    <lineage>
        <taxon>Bacteria</taxon>
        <taxon>Pseudomonadati</taxon>
        <taxon>Pseudomonadota</taxon>
        <taxon>Alphaproteobacteria</taxon>
        <taxon>Hyphomicrobiales</taxon>
        <taxon>Rhizobiaceae</taxon>
        <taxon>Rhizobium/Agrobacterium group</taxon>
        <taxon>Pseudorhizobium</taxon>
    </lineage>
</organism>
<dbReference type="Proteomes" id="UP000601041">
    <property type="component" value="Unassembled WGS sequence"/>
</dbReference>
<feature type="transmembrane region" description="Helical" evidence="2">
    <location>
        <begin position="44"/>
        <end position="63"/>
    </location>
</feature>
<evidence type="ECO:0000313" key="4">
    <source>
        <dbReference type="Proteomes" id="UP000601041"/>
    </source>
</evidence>
<evidence type="ECO:0000313" key="3">
    <source>
        <dbReference type="EMBL" id="CAD7053544.1"/>
    </source>
</evidence>
<comment type="caution">
    <text evidence="3">The sequence shown here is derived from an EMBL/GenBank/DDBJ whole genome shotgun (WGS) entry which is preliminary data.</text>
</comment>
<feature type="region of interest" description="Disordered" evidence="1">
    <location>
        <begin position="68"/>
        <end position="89"/>
    </location>
</feature>
<reference evidence="3 4" key="1">
    <citation type="submission" date="2020-11" db="EMBL/GenBank/DDBJ databases">
        <authorList>
            <person name="Lassalle F."/>
        </authorList>
    </citation>
    <scope>NUCLEOTIDE SEQUENCE [LARGE SCALE GENOMIC DNA]</scope>
    <source>
        <strain evidence="3 4">AB21</strain>
    </source>
</reference>
<dbReference type="EMBL" id="CABFWE030000013">
    <property type="protein sequence ID" value="CAD7053544.1"/>
    <property type="molecule type" value="Genomic_DNA"/>
</dbReference>
<dbReference type="InterPro" id="IPR021682">
    <property type="entry name" value="DUF2933"/>
</dbReference>
<gene>
    <name evidence="3" type="ORF">RHAB21_04518</name>
</gene>
<keyword evidence="2" id="KW-0472">Membrane</keyword>